<keyword evidence="3" id="KW-1003">Cell membrane</keyword>
<evidence type="ECO:0000256" key="12">
    <source>
        <dbReference type="SAM" id="MobiDB-lite"/>
    </source>
</evidence>
<keyword evidence="17" id="KW-1185">Reference proteome</keyword>
<name>A0A1I2JM77_9ACTN</name>
<evidence type="ECO:0000256" key="5">
    <source>
        <dbReference type="ARBA" id="ARBA00022692"/>
    </source>
</evidence>
<dbReference type="NCBIfam" id="TIGR03921">
    <property type="entry name" value="T7SS_mycosin"/>
    <property type="match status" value="1"/>
</dbReference>
<dbReference type="InterPro" id="IPR015500">
    <property type="entry name" value="Peptidase_S8_subtilisin-rel"/>
</dbReference>
<dbReference type="EMBL" id="FONG01000018">
    <property type="protein sequence ID" value="SFF55208.1"/>
    <property type="molecule type" value="Genomic_DNA"/>
</dbReference>
<protein>
    <submittedName>
        <fullName evidence="16">Type VII secretion-associated serine protease mycosin</fullName>
    </submittedName>
</protein>
<dbReference type="InterPro" id="IPR022398">
    <property type="entry name" value="Peptidase_S8_His-AS"/>
</dbReference>
<keyword evidence="5 13" id="KW-0812">Transmembrane</keyword>
<evidence type="ECO:0000256" key="3">
    <source>
        <dbReference type="ARBA" id="ARBA00022475"/>
    </source>
</evidence>
<accession>A0A1I2JM77</accession>
<evidence type="ECO:0000259" key="15">
    <source>
        <dbReference type="Pfam" id="PF00082"/>
    </source>
</evidence>
<keyword evidence="9 13" id="KW-0472">Membrane</keyword>
<gene>
    <name evidence="16" type="ORF">SAMN05216251_118134</name>
</gene>
<dbReference type="PROSITE" id="PS51892">
    <property type="entry name" value="SUBTILASE"/>
    <property type="match status" value="1"/>
</dbReference>
<dbReference type="InterPro" id="IPR023827">
    <property type="entry name" value="Peptidase_S8_Asp-AS"/>
</dbReference>
<feature type="transmembrane region" description="Helical" evidence="13">
    <location>
        <begin position="343"/>
        <end position="365"/>
    </location>
</feature>
<evidence type="ECO:0000256" key="9">
    <source>
        <dbReference type="ARBA" id="ARBA00023136"/>
    </source>
</evidence>
<comment type="similarity">
    <text evidence="2 10 11">Belongs to the peptidase S8 family.</text>
</comment>
<dbReference type="PANTHER" id="PTHR43806">
    <property type="entry name" value="PEPTIDASE S8"/>
    <property type="match status" value="1"/>
</dbReference>
<dbReference type="Pfam" id="PF00082">
    <property type="entry name" value="Peptidase_S8"/>
    <property type="match status" value="1"/>
</dbReference>
<dbReference type="GO" id="GO:0006508">
    <property type="term" value="P:proteolysis"/>
    <property type="evidence" value="ECO:0007669"/>
    <property type="project" value="UniProtKB-KW"/>
</dbReference>
<dbReference type="PRINTS" id="PR00723">
    <property type="entry name" value="SUBTILISIN"/>
</dbReference>
<feature type="signal peptide" evidence="14">
    <location>
        <begin position="1"/>
        <end position="25"/>
    </location>
</feature>
<evidence type="ECO:0000313" key="17">
    <source>
        <dbReference type="Proteomes" id="UP000199323"/>
    </source>
</evidence>
<feature type="chain" id="PRO_5011750270" evidence="14">
    <location>
        <begin position="26"/>
        <end position="378"/>
    </location>
</feature>
<dbReference type="GO" id="GO:0004252">
    <property type="term" value="F:serine-type endopeptidase activity"/>
    <property type="evidence" value="ECO:0007669"/>
    <property type="project" value="UniProtKB-UniRule"/>
</dbReference>
<evidence type="ECO:0000256" key="11">
    <source>
        <dbReference type="RuleBase" id="RU003355"/>
    </source>
</evidence>
<keyword evidence="4 10" id="KW-0645">Protease</keyword>
<keyword evidence="7 10" id="KW-0720">Serine protease</keyword>
<dbReference type="InterPro" id="IPR036852">
    <property type="entry name" value="Peptidase_S8/S53_dom_sf"/>
</dbReference>
<dbReference type="SUPFAM" id="SSF52743">
    <property type="entry name" value="Subtilisin-like"/>
    <property type="match status" value="1"/>
</dbReference>
<proteinExistence type="inferred from homology"/>
<comment type="subcellular location">
    <subcellularLocation>
        <location evidence="1">Cell membrane</location>
        <topology evidence="1">Single-pass membrane protein</topology>
    </subcellularLocation>
</comment>
<reference evidence="16 17" key="1">
    <citation type="submission" date="2016-10" db="EMBL/GenBank/DDBJ databases">
        <authorList>
            <person name="de Groot N.N."/>
        </authorList>
    </citation>
    <scope>NUCLEOTIDE SEQUENCE [LARGE SCALE GENOMIC DNA]</scope>
    <source>
        <strain evidence="16 17">CGMCC 4.3510</strain>
    </source>
</reference>
<evidence type="ECO:0000256" key="2">
    <source>
        <dbReference type="ARBA" id="ARBA00011073"/>
    </source>
</evidence>
<dbReference type="InterPro" id="IPR023828">
    <property type="entry name" value="Peptidase_S8_Ser-AS"/>
</dbReference>
<dbReference type="Gene3D" id="3.40.50.200">
    <property type="entry name" value="Peptidase S8/S53 domain"/>
    <property type="match status" value="1"/>
</dbReference>
<keyword evidence="6 10" id="KW-0378">Hydrolase</keyword>
<feature type="domain" description="Peptidase S8/S53" evidence="15">
    <location>
        <begin position="53"/>
        <end position="303"/>
    </location>
</feature>
<dbReference type="AlphaFoldDB" id="A0A1I2JM77"/>
<dbReference type="InterPro" id="IPR023834">
    <property type="entry name" value="T7SS_pept_S8A_mycosin"/>
</dbReference>
<evidence type="ECO:0000256" key="6">
    <source>
        <dbReference type="ARBA" id="ARBA00022801"/>
    </source>
</evidence>
<dbReference type="PANTHER" id="PTHR43806:SF11">
    <property type="entry name" value="CEREVISIN-RELATED"/>
    <property type="match status" value="1"/>
</dbReference>
<dbReference type="Proteomes" id="UP000199323">
    <property type="component" value="Unassembled WGS sequence"/>
</dbReference>
<dbReference type="InterPro" id="IPR000209">
    <property type="entry name" value="Peptidase_S8/S53_dom"/>
</dbReference>
<feature type="region of interest" description="Disordered" evidence="12">
    <location>
        <begin position="313"/>
        <end position="334"/>
    </location>
</feature>
<dbReference type="STRING" id="380248.SAMN05216251_118134"/>
<evidence type="ECO:0000256" key="13">
    <source>
        <dbReference type="SAM" id="Phobius"/>
    </source>
</evidence>
<keyword evidence="14" id="KW-0732">Signal</keyword>
<feature type="active site" description="Charge relay system" evidence="10">
    <location>
        <position position="254"/>
    </location>
</feature>
<evidence type="ECO:0000256" key="14">
    <source>
        <dbReference type="SAM" id="SignalP"/>
    </source>
</evidence>
<evidence type="ECO:0000256" key="10">
    <source>
        <dbReference type="PROSITE-ProRule" id="PRU01240"/>
    </source>
</evidence>
<evidence type="ECO:0000256" key="1">
    <source>
        <dbReference type="ARBA" id="ARBA00004162"/>
    </source>
</evidence>
<keyword evidence="8 13" id="KW-1133">Transmembrane helix</keyword>
<sequence>MGSRYKVLAGAAAAISVVLTGTASAAEQAPDPREWPLDAQHFDATKAWELSKGAGIVVAVVDTGVNSHHPDLTGRVLPGVDLTLGAADGQVDVSPDSHGTSVAGVIAGNGGPSGRGMSGLAPEARILPVRVSNGEGVNALPLAQGIVWAARHGAAVINVSMGMASADPQVREAVDFAESHDVVVVAAAGNAGATGNVPQYPAAFRGVVAVAGSDRSGAPWVHSESGPFVSLSAPATGIWSVKSGGGYLTADGTSYAAPYVAATAALLRAKYPRETASQIISRLVGSADRPRHSAGRDDRFGFGIVDPVKALEAPTPSAASDPLKVPPAKASGTARAVGSSSSAFPIAGVVGGGAAAAAAATFVVVRRRSARPRTDPPR</sequence>
<evidence type="ECO:0000256" key="4">
    <source>
        <dbReference type="ARBA" id="ARBA00022670"/>
    </source>
</evidence>
<dbReference type="GO" id="GO:0005886">
    <property type="term" value="C:plasma membrane"/>
    <property type="evidence" value="ECO:0007669"/>
    <property type="project" value="UniProtKB-SubCell"/>
</dbReference>
<feature type="active site" description="Charge relay system" evidence="10">
    <location>
        <position position="62"/>
    </location>
</feature>
<dbReference type="InterPro" id="IPR050131">
    <property type="entry name" value="Peptidase_S8_subtilisin-like"/>
</dbReference>
<evidence type="ECO:0000256" key="8">
    <source>
        <dbReference type="ARBA" id="ARBA00022989"/>
    </source>
</evidence>
<evidence type="ECO:0000313" key="16">
    <source>
        <dbReference type="EMBL" id="SFF55208.1"/>
    </source>
</evidence>
<feature type="active site" description="Charge relay system" evidence="10">
    <location>
        <position position="98"/>
    </location>
</feature>
<dbReference type="RefSeq" id="WP_177246619.1">
    <property type="nucleotide sequence ID" value="NZ_FONG01000018.1"/>
</dbReference>
<dbReference type="PROSITE" id="PS00136">
    <property type="entry name" value="SUBTILASE_ASP"/>
    <property type="match status" value="1"/>
</dbReference>
<organism evidence="16 17">
    <name type="scientific">Actinacidiphila alni</name>
    <dbReference type="NCBI Taxonomy" id="380248"/>
    <lineage>
        <taxon>Bacteria</taxon>
        <taxon>Bacillati</taxon>
        <taxon>Actinomycetota</taxon>
        <taxon>Actinomycetes</taxon>
        <taxon>Kitasatosporales</taxon>
        <taxon>Streptomycetaceae</taxon>
        <taxon>Actinacidiphila</taxon>
    </lineage>
</organism>
<dbReference type="PROSITE" id="PS00138">
    <property type="entry name" value="SUBTILASE_SER"/>
    <property type="match status" value="1"/>
</dbReference>
<dbReference type="PROSITE" id="PS00137">
    <property type="entry name" value="SUBTILASE_HIS"/>
    <property type="match status" value="1"/>
</dbReference>
<evidence type="ECO:0000256" key="7">
    <source>
        <dbReference type="ARBA" id="ARBA00022825"/>
    </source>
</evidence>